<keyword evidence="1" id="KW-0862">Zinc</keyword>
<accession>A0A699L0Z8</accession>
<dbReference type="GO" id="GO:0003676">
    <property type="term" value="F:nucleic acid binding"/>
    <property type="evidence" value="ECO:0007669"/>
    <property type="project" value="InterPro"/>
</dbReference>
<dbReference type="InterPro" id="IPR036875">
    <property type="entry name" value="Znf_CCHC_sf"/>
</dbReference>
<dbReference type="SUPFAM" id="SSF57756">
    <property type="entry name" value="Retrovirus zinc finger-like domains"/>
    <property type="match status" value="1"/>
</dbReference>
<comment type="caution">
    <text evidence="4">The sequence shown here is derived from an EMBL/GenBank/DDBJ whole genome shotgun (WGS) entry which is preliminary data.</text>
</comment>
<dbReference type="InterPro" id="IPR001878">
    <property type="entry name" value="Znf_CCHC"/>
</dbReference>
<evidence type="ECO:0000259" key="3">
    <source>
        <dbReference type="PROSITE" id="PS50158"/>
    </source>
</evidence>
<feature type="non-terminal residue" evidence="4">
    <location>
        <position position="1"/>
    </location>
</feature>
<evidence type="ECO:0000256" key="1">
    <source>
        <dbReference type="PROSITE-ProRule" id="PRU00047"/>
    </source>
</evidence>
<dbReference type="GO" id="GO:0008270">
    <property type="term" value="F:zinc ion binding"/>
    <property type="evidence" value="ECO:0007669"/>
    <property type="project" value="UniProtKB-KW"/>
</dbReference>
<keyword evidence="2" id="KW-0175">Coiled coil</keyword>
<evidence type="ECO:0000256" key="2">
    <source>
        <dbReference type="SAM" id="Coils"/>
    </source>
</evidence>
<name>A0A699L0Z8_TANCI</name>
<keyword evidence="1" id="KW-0479">Metal-binding</keyword>
<reference evidence="4" key="1">
    <citation type="journal article" date="2019" name="Sci. Rep.">
        <title>Draft genome of Tanacetum cinerariifolium, the natural source of mosquito coil.</title>
        <authorList>
            <person name="Yamashiro T."/>
            <person name="Shiraishi A."/>
            <person name="Satake H."/>
            <person name="Nakayama K."/>
        </authorList>
    </citation>
    <scope>NUCLEOTIDE SEQUENCE</scope>
</reference>
<dbReference type="AlphaFoldDB" id="A0A699L0Z8"/>
<organism evidence="4">
    <name type="scientific">Tanacetum cinerariifolium</name>
    <name type="common">Dalmatian daisy</name>
    <name type="synonym">Chrysanthemum cinerariifolium</name>
    <dbReference type="NCBI Taxonomy" id="118510"/>
    <lineage>
        <taxon>Eukaryota</taxon>
        <taxon>Viridiplantae</taxon>
        <taxon>Streptophyta</taxon>
        <taxon>Embryophyta</taxon>
        <taxon>Tracheophyta</taxon>
        <taxon>Spermatophyta</taxon>
        <taxon>Magnoliopsida</taxon>
        <taxon>eudicotyledons</taxon>
        <taxon>Gunneridae</taxon>
        <taxon>Pentapetalae</taxon>
        <taxon>asterids</taxon>
        <taxon>campanulids</taxon>
        <taxon>Asterales</taxon>
        <taxon>Asteraceae</taxon>
        <taxon>Asteroideae</taxon>
        <taxon>Anthemideae</taxon>
        <taxon>Anthemidinae</taxon>
        <taxon>Tanacetum</taxon>
    </lineage>
</organism>
<dbReference type="EMBL" id="BKCJ010575499">
    <property type="protein sequence ID" value="GFB20725.1"/>
    <property type="molecule type" value="Genomic_DNA"/>
</dbReference>
<dbReference type="Gene3D" id="4.10.60.10">
    <property type="entry name" value="Zinc finger, CCHC-type"/>
    <property type="match status" value="1"/>
</dbReference>
<sequence>VQDLFKKMEAQPEITQNISSLKLPMLKFRDYVLWSMRMEQYLTHTDYALWEVIINGDSPVLEPPTVAIPDENLLKFHSIKDAKSLWEAIKTRFGGNKESKKMHKTIMKQHYENFVASRFEGLDKTYDMFQKLISQLELNGDVISQKDANMNMYDLYNNLKVYEAEIKGKSSLSSNSHDVAFVSSENTIIINEIVNAAHDIPATGSKEQPSASSYADDVMFSFFPSQSNTPQLDNEDLEQINIDDLEEMDLKWQVAMIGFDKTRVECYNCHRRGHFARECHVPRNQGNKSGDNERRVVLVETPASALVVQDGLGGYDWSYQAEKGLTDFALLAHSSNSANLSNSELKEAIKEKEDLKEKLTKFEESSKNLTKLINSQVSANDKTGLGYDSQLRENEMPKCEIFKAASDSSVSEIDEDNNKARD</sequence>
<proteinExistence type="predicted"/>
<dbReference type="PROSITE" id="PS50158">
    <property type="entry name" value="ZF_CCHC"/>
    <property type="match status" value="1"/>
</dbReference>
<feature type="domain" description="CCHC-type" evidence="3">
    <location>
        <begin position="266"/>
        <end position="279"/>
    </location>
</feature>
<keyword evidence="1" id="KW-0863">Zinc-finger</keyword>
<evidence type="ECO:0000313" key="4">
    <source>
        <dbReference type="EMBL" id="GFB20725.1"/>
    </source>
</evidence>
<gene>
    <name evidence="4" type="ORF">Tci_692696</name>
</gene>
<feature type="coiled-coil region" evidence="2">
    <location>
        <begin position="338"/>
        <end position="372"/>
    </location>
</feature>
<protein>
    <recommendedName>
        <fullName evidence="3">CCHC-type domain-containing protein</fullName>
    </recommendedName>
</protein>
<feature type="non-terminal residue" evidence="4">
    <location>
        <position position="422"/>
    </location>
</feature>